<dbReference type="GO" id="GO:0006935">
    <property type="term" value="P:chemotaxis"/>
    <property type="evidence" value="ECO:0007669"/>
    <property type="project" value="InterPro"/>
</dbReference>
<evidence type="ECO:0000256" key="1">
    <source>
        <dbReference type="ARBA" id="ARBA00023224"/>
    </source>
</evidence>
<dbReference type="AlphaFoldDB" id="A0A0A0I736"/>
<name>A0A0A0I736_CLOBO</name>
<dbReference type="CDD" id="cd06225">
    <property type="entry name" value="HAMP"/>
    <property type="match status" value="1"/>
</dbReference>
<feature type="transmembrane region" description="Helical" evidence="4">
    <location>
        <begin position="12"/>
        <end position="33"/>
    </location>
</feature>
<dbReference type="Pfam" id="PF12729">
    <property type="entry name" value="4HB_MCP_1"/>
    <property type="match status" value="1"/>
</dbReference>
<evidence type="ECO:0000256" key="3">
    <source>
        <dbReference type="PROSITE-ProRule" id="PRU00284"/>
    </source>
</evidence>
<dbReference type="PANTHER" id="PTHR32089:SF112">
    <property type="entry name" value="LYSOZYME-LIKE PROTEIN-RELATED"/>
    <property type="match status" value="1"/>
</dbReference>
<dbReference type="SMART" id="SM00304">
    <property type="entry name" value="HAMP"/>
    <property type="match status" value="1"/>
</dbReference>
<comment type="similarity">
    <text evidence="2">Belongs to the methyl-accepting chemotaxis (MCP) protein family.</text>
</comment>
<dbReference type="Pfam" id="PF00672">
    <property type="entry name" value="HAMP"/>
    <property type="match status" value="1"/>
</dbReference>
<dbReference type="InterPro" id="IPR024478">
    <property type="entry name" value="HlyB_4HB_MCP"/>
</dbReference>
<dbReference type="GO" id="GO:0004888">
    <property type="term" value="F:transmembrane signaling receptor activity"/>
    <property type="evidence" value="ECO:0007669"/>
    <property type="project" value="InterPro"/>
</dbReference>
<dbReference type="SUPFAM" id="SSF58104">
    <property type="entry name" value="Methyl-accepting chemotaxis protein (MCP) signaling domain"/>
    <property type="match status" value="1"/>
</dbReference>
<sequence length="573" mass="63651">MLNNVRVKGKILLITCVMALVSIIVGIIGGVYLQKANKSTEGLYGENLLAIRFLLGARSRVNRITGDMLNLCLETGNKKYEDKIVRDAKENIMNLEKDLKNYYSTKLDPEEEVLYKDITQIAESYKEKVNKIVDLAGMDKNEEAYKIFKESNIVVEKFRNKIIKLCDYNVNDAEKTKLSNEEQYKNAVRSTISMLIVSIAIGVIISLLIAKTIINPLKEATNYLKNIGNGDFSKEVNEKNLNRKDEIGDLARGISIMRNTNIGLIKNILNQSNEAIGATEDVFELVRQVNENSQEISATTQELSAGMEETAASAEEMNTSAGEIRISIENISNRAEELSKRSREINEKASSLTKVANNSKDDSLNIYAENKNELLKAIEESKSVEKINVLLESIIQITEQTNLLALNAAIEAARAGENGKGFAVVADEVRKLAEESSDTAGKIQNIITGAIKSVGNLSNNSEKILDFINNKVINDYNEFVKMGNMYSNDAKYYSEVAIELKNVCEEVFQSVNNVMEVINNVTVSTNEGAEGTNNIVNKLSLAQKQIESLRARVRVAKESSEGLYESVTSFKIE</sequence>
<dbReference type="Pfam" id="PF00015">
    <property type="entry name" value="MCPsignal"/>
    <property type="match status" value="1"/>
</dbReference>
<evidence type="ECO:0000256" key="4">
    <source>
        <dbReference type="SAM" id="Phobius"/>
    </source>
</evidence>
<keyword evidence="4" id="KW-0472">Membrane</keyword>
<accession>A0A0A0I736</accession>
<keyword evidence="1 3" id="KW-0807">Transducer</keyword>
<reference evidence="7 8" key="1">
    <citation type="submission" date="2014-01" db="EMBL/GenBank/DDBJ databases">
        <title>Plasmidome dynamics in the species complex Clostridium novyi sensu lato converts strains of independent lineages into distinctly different pathogens.</title>
        <authorList>
            <person name="Skarin H."/>
            <person name="Segerman B."/>
        </authorList>
    </citation>
    <scope>NUCLEOTIDE SEQUENCE [LARGE SCALE GENOMIC DNA]</scope>
    <source>
        <strain evidence="7 8">DC5</strain>
    </source>
</reference>
<protein>
    <submittedName>
        <fullName evidence="7">Chemotaxis protein</fullName>
    </submittedName>
</protein>
<dbReference type="Gene3D" id="1.10.287.950">
    <property type="entry name" value="Methyl-accepting chemotaxis protein"/>
    <property type="match status" value="1"/>
</dbReference>
<gene>
    <name evidence="7" type="ORF">Z955_13090</name>
</gene>
<dbReference type="PANTHER" id="PTHR32089">
    <property type="entry name" value="METHYL-ACCEPTING CHEMOTAXIS PROTEIN MCPB"/>
    <property type="match status" value="1"/>
</dbReference>
<feature type="domain" description="Methyl-accepting transducer" evidence="5">
    <location>
        <begin position="285"/>
        <end position="540"/>
    </location>
</feature>
<dbReference type="InterPro" id="IPR003660">
    <property type="entry name" value="HAMP_dom"/>
</dbReference>
<dbReference type="InterPro" id="IPR004089">
    <property type="entry name" value="MCPsignal_dom"/>
</dbReference>
<dbReference type="GO" id="GO:0007165">
    <property type="term" value="P:signal transduction"/>
    <property type="evidence" value="ECO:0007669"/>
    <property type="project" value="UniProtKB-KW"/>
</dbReference>
<dbReference type="EMBL" id="JDRY01000078">
    <property type="protein sequence ID" value="KGM96403.1"/>
    <property type="molecule type" value="Genomic_DNA"/>
</dbReference>
<feature type="domain" description="HAMP" evidence="6">
    <location>
        <begin position="211"/>
        <end position="266"/>
    </location>
</feature>
<evidence type="ECO:0000259" key="5">
    <source>
        <dbReference type="PROSITE" id="PS50111"/>
    </source>
</evidence>
<dbReference type="InterPro" id="IPR004090">
    <property type="entry name" value="Chemotax_Me-accpt_rcpt"/>
</dbReference>
<dbReference type="SMART" id="SM00283">
    <property type="entry name" value="MA"/>
    <property type="match status" value="1"/>
</dbReference>
<dbReference type="GO" id="GO:0016020">
    <property type="term" value="C:membrane"/>
    <property type="evidence" value="ECO:0007669"/>
    <property type="project" value="InterPro"/>
</dbReference>
<proteinExistence type="inferred from homology"/>
<dbReference type="PRINTS" id="PR00260">
    <property type="entry name" value="CHEMTRNSDUCR"/>
</dbReference>
<evidence type="ECO:0000256" key="2">
    <source>
        <dbReference type="ARBA" id="ARBA00029447"/>
    </source>
</evidence>
<dbReference type="PROSITE" id="PS50885">
    <property type="entry name" value="HAMP"/>
    <property type="match status" value="1"/>
</dbReference>
<dbReference type="PROSITE" id="PS50111">
    <property type="entry name" value="CHEMOTAXIS_TRANSDUC_2"/>
    <property type="match status" value="1"/>
</dbReference>
<organism evidence="7 8">
    <name type="scientific">Clostridium botulinum C/D str. DC5</name>
    <dbReference type="NCBI Taxonomy" id="1443128"/>
    <lineage>
        <taxon>Bacteria</taxon>
        <taxon>Bacillati</taxon>
        <taxon>Bacillota</taxon>
        <taxon>Clostridia</taxon>
        <taxon>Eubacteriales</taxon>
        <taxon>Clostridiaceae</taxon>
        <taxon>Clostridium</taxon>
    </lineage>
</organism>
<feature type="transmembrane region" description="Helical" evidence="4">
    <location>
        <begin position="192"/>
        <end position="214"/>
    </location>
</feature>
<dbReference type="Proteomes" id="UP000030014">
    <property type="component" value="Unassembled WGS sequence"/>
</dbReference>
<dbReference type="RefSeq" id="WP_039259897.1">
    <property type="nucleotide sequence ID" value="NZ_JDRY01000078.1"/>
</dbReference>
<comment type="caution">
    <text evidence="7">The sequence shown here is derived from an EMBL/GenBank/DDBJ whole genome shotgun (WGS) entry which is preliminary data.</text>
</comment>
<evidence type="ECO:0000313" key="8">
    <source>
        <dbReference type="Proteomes" id="UP000030014"/>
    </source>
</evidence>
<keyword evidence="4" id="KW-0812">Transmembrane</keyword>
<evidence type="ECO:0000259" key="6">
    <source>
        <dbReference type="PROSITE" id="PS50885"/>
    </source>
</evidence>
<keyword evidence="4" id="KW-1133">Transmembrane helix</keyword>
<evidence type="ECO:0000313" key="7">
    <source>
        <dbReference type="EMBL" id="KGM96403.1"/>
    </source>
</evidence>